<evidence type="ECO:0000313" key="3">
    <source>
        <dbReference type="Proteomes" id="UP000807504"/>
    </source>
</evidence>
<protein>
    <submittedName>
        <fullName evidence="2">Uncharacterized protein</fullName>
    </submittedName>
</protein>
<organism evidence="2 3">
    <name type="scientific">Argiope bruennichi</name>
    <name type="common">Wasp spider</name>
    <name type="synonym">Aranea bruennichi</name>
    <dbReference type="NCBI Taxonomy" id="94029"/>
    <lineage>
        <taxon>Eukaryota</taxon>
        <taxon>Metazoa</taxon>
        <taxon>Ecdysozoa</taxon>
        <taxon>Arthropoda</taxon>
        <taxon>Chelicerata</taxon>
        <taxon>Arachnida</taxon>
        <taxon>Araneae</taxon>
        <taxon>Araneomorphae</taxon>
        <taxon>Entelegynae</taxon>
        <taxon>Araneoidea</taxon>
        <taxon>Araneidae</taxon>
        <taxon>Argiope</taxon>
    </lineage>
</organism>
<comment type="caution">
    <text evidence="2">The sequence shown here is derived from an EMBL/GenBank/DDBJ whole genome shotgun (WGS) entry which is preliminary data.</text>
</comment>
<feature type="signal peptide" evidence="1">
    <location>
        <begin position="1"/>
        <end position="28"/>
    </location>
</feature>
<sequence>MQCFTRYVAFLLAVLLFEGNMLTKFISAEEEFENELTKTDHHKKFQTKIVVPTVSGLRCKHLHQYCRFSQDCCPGTYCYEDEGDSHKRHCDI</sequence>
<dbReference type="AlphaFoldDB" id="A0A8T0FZ20"/>
<reference evidence="2" key="2">
    <citation type="submission" date="2020-06" db="EMBL/GenBank/DDBJ databases">
        <authorList>
            <person name="Sheffer M."/>
        </authorList>
    </citation>
    <scope>NUCLEOTIDE SEQUENCE</scope>
</reference>
<evidence type="ECO:0000313" key="2">
    <source>
        <dbReference type="EMBL" id="KAF8795926.1"/>
    </source>
</evidence>
<keyword evidence="3" id="KW-1185">Reference proteome</keyword>
<dbReference type="EMBL" id="JABXBU010000001">
    <property type="protein sequence ID" value="KAF8795926.1"/>
    <property type="molecule type" value="Genomic_DNA"/>
</dbReference>
<dbReference type="Proteomes" id="UP000807504">
    <property type="component" value="Unassembled WGS sequence"/>
</dbReference>
<name>A0A8T0FZ20_ARGBR</name>
<proteinExistence type="predicted"/>
<reference evidence="2" key="1">
    <citation type="journal article" date="2020" name="bioRxiv">
        <title>Chromosome-level reference genome of the European wasp spider Argiope bruennichi: a resource for studies on range expansion and evolutionary adaptation.</title>
        <authorList>
            <person name="Sheffer M.M."/>
            <person name="Hoppe A."/>
            <person name="Krehenwinkel H."/>
            <person name="Uhl G."/>
            <person name="Kuss A.W."/>
            <person name="Jensen L."/>
            <person name="Jensen C."/>
            <person name="Gillespie R.G."/>
            <person name="Hoff K.J."/>
            <person name="Prost S."/>
        </authorList>
    </citation>
    <scope>NUCLEOTIDE SEQUENCE</scope>
</reference>
<gene>
    <name evidence="2" type="ORF">HNY73_000373</name>
</gene>
<keyword evidence="1" id="KW-0732">Signal</keyword>
<feature type="chain" id="PRO_5035837866" evidence="1">
    <location>
        <begin position="29"/>
        <end position="92"/>
    </location>
</feature>
<evidence type="ECO:0000256" key="1">
    <source>
        <dbReference type="SAM" id="SignalP"/>
    </source>
</evidence>
<accession>A0A8T0FZ20</accession>